<dbReference type="WBParaSite" id="JU765_v2.g3770.t1">
    <property type="protein sequence ID" value="JU765_v2.g3770.t1"/>
    <property type="gene ID" value="JU765_v2.g3770"/>
</dbReference>
<protein>
    <submittedName>
        <fullName evidence="2">Receptor ligand binding region domain-containing protein</fullName>
    </submittedName>
</protein>
<dbReference type="Proteomes" id="UP000887576">
    <property type="component" value="Unplaced"/>
</dbReference>
<evidence type="ECO:0000313" key="2">
    <source>
        <dbReference type="WBParaSite" id="JU765_v2.g3770.t1"/>
    </source>
</evidence>
<accession>A0AC34R5Y9</accession>
<sequence>MALSLTAWIIVSFFIVTTGQEQHLQSHFLPYNALVVLPQKGSINNKFDLTIPKVMPVIDIAVEDVIKQGIMPNNWINLTYHDSRFWEDEHLAERWATNGVIQAYCEHRLDSIFGFADPYSLKTVAQISAGFGNGIPIFTTIGYEEAFLDKNLFPFVTRMQGSYHQMAEKILLMMLHLSNEIESLKMNLNFKRLSFVYHDKINGLRRIQTEDRSTARKSQCYSTLMNIIQFFKHNTKWKHWFPIHPRIQEIPFDEDIPRSKSDIEKWLKSLSCSADVIILCASPDTVRDIMLSAHDLGMATSGKSIFINIDLSTGSHVEKPWIRGNEVNSPENEKAKEAYKALKTVSLKRSDSNEFKNLETRIKERAEKKYNYSQKNGKEYEMNNFALGFYDAVLLYAIGLNKTLGAGLDPRNAKNITSKIWNRTFVGVTGNVIIGQNGDRNLDYSVSDLDPIQDKFVDVVYYSTAQNVIQQITNYHWIKENSTIALKLPACGWDMLNIAFLCGLIFHLGILAVACIVDEIRRRKKNRIVALEKSSEKNRLV</sequence>
<reference evidence="2" key="1">
    <citation type="submission" date="2022-11" db="UniProtKB">
        <authorList>
            <consortium name="WormBaseParasite"/>
        </authorList>
    </citation>
    <scope>IDENTIFICATION</scope>
</reference>
<organism evidence="1 2">
    <name type="scientific">Panagrolaimus sp. JU765</name>
    <dbReference type="NCBI Taxonomy" id="591449"/>
    <lineage>
        <taxon>Eukaryota</taxon>
        <taxon>Metazoa</taxon>
        <taxon>Ecdysozoa</taxon>
        <taxon>Nematoda</taxon>
        <taxon>Chromadorea</taxon>
        <taxon>Rhabditida</taxon>
        <taxon>Tylenchina</taxon>
        <taxon>Panagrolaimomorpha</taxon>
        <taxon>Panagrolaimoidea</taxon>
        <taxon>Panagrolaimidae</taxon>
        <taxon>Panagrolaimus</taxon>
    </lineage>
</organism>
<proteinExistence type="predicted"/>
<evidence type="ECO:0000313" key="1">
    <source>
        <dbReference type="Proteomes" id="UP000887576"/>
    </source>
</evidence>
<name>A0AC34R5Y9_9BILA</name>